<keyword evidence="8" id="KW-0805">Transcription regulation</keyword>
<proteinExistence type="predicted"/>
<protein>
    <recommendedName>
        <fullName evidence="3">ubiquitinyl hydrolase 1</fullName>
        <ecNumber evidence="3">3.4.19.12</ecNumber>
    </recommendedName>
</protein>
<dbReference type="SUPFAM" id="SSF54001">
    <property type="entry name" value="Cysteine proteinases"/>
    <property type="match status" value="1"/>
</dbReference>
<evidence type="ECO:0000256" key="5">
    <source>
        <dbReference type="ARBA" id="ARBA00022786"/>
    </source>
</evidence>
<dbReference type="RefSeq" id="XP_018691920.1">
    <property type="nucleotide sequence ID" value="XM_018839152.1"/>
</dbReference>
<dbReference type="InterPro" id="IPR050185">
    <property type="entry name" value="Ub_carboxyl-term_hydrolase"/>
</dbReference>
<dbReference type="EMBL" id="LVYI01000006">
    <property type="protein sequence ID" value="OAP58553.1"/>
    <property type="molecule type" value="Genomic_DNA"/>
</dbReference>
<gene>
    <name evidence="13" type="ORF">AYL99_07643</name>
</gene>
<keyword evidence="14" id="KW-1185">Reference proteome</keyword>
<keyword evidence="5" id="KW-0833">Ubl conjugation pathway</keyword>
<dbReference type="InterPro" id="IPR001394">
    <property type="entry name" value="Peptidase_C19_UCH"/>
</dbReference>
<dbReference type="OrthoDB" id="289038at2759"/>
<dbReference type="GO" id="GO:0016579">
    <property type="term" value="P:protein deubiquitination"/>
    <property type="evidence" value="ECO:0007669"/>
    <property type="project" value="InterPro"/>
</dbReference>
<dbReference type="STRING" id="1367422.A0A178ZH93"/>
<dbReference type="Pfam" id="PF00443">
    <property type="entry name" value="UCH"/>
    <property type="match status" value="1"/>
</dbReference>
<evidence type="ECO:0000256" key="7">
    <source>
        <dbReference type="ARBA" id="ARBA00022807"/>
    </source>
</evidence>
<evidence type="ECO:0000256" key="6">
    <source>
        <dbReference type="ARBA" id="ARBA00022801"/>
    </source>
</evidence>
<dbReference type="PROSITE" id="PS00973">
    <property type="entry name" value="USP_2"/>
    <property type="match status" value="1"/>
</dbReference>
<feature type="compositionally biased region" description="Basic and acidic residues" evidence="11">
    <location>
        <begin position="367"/>
        <end position="389"/>
    </location>
</feature>
<comment type="caution">
    <text evidence="13">The sequence shown here is derived from an EMBL/GenBank/DDBJ whole genome shotgun (WGS) entry which is preliminary data.</text>
</comment>
<evidence type="ECO:0000256" key="4">
    <source>
        <dbReference type="ARBA" id="ARBA00022670"/>
    </source>
</evidence>
<feature type="compositionally biased region" description="Basic and acidic residues" evidence="11">
    <location>
        <begin position="345"/>
        <end position="359"/>
    </location>
</feature>
<sequence>MALTQYMPTAGCEHLDADATSKINAFRDSSNHQLDPDFATYSCVSCSFSGSFAALNKHLSKTQHGFAVSHKAVYCGHCNDLVYDPALLVSGGGKSSAVSSKVNGVKRKISETNDGEDDSYLTANTSQRPCGRTGVRGLFNLGETCYMNAVLQMMVHNSLLASYFLGMGHPIHTCPISKEPDKKEKNDSDDDDEDDGSAEGSQNKEQKTCVACGMTELFSDVTMVDQPLPAHAVNLLFASWKNIPQMSGKGQQDAQEWFMCIVDRLHEGVAQYIPASGNKSHATNQANGIATLDKQCVCFFHKVFYGRYNSQITCDTCHTVSSREDEFSSISLDFQKQMKKRKKGVKDASKESASKDKDAGANPNPNKDNEGGKDDKDAKKGGDGTKASHKDKAVDLKITIPTIQDCLRAFTAPEPLSPDQYKCNNCNTRRSASKQTRIRKLPAILCVHVKRFGMKQNAGGVFGPEKYEGKIDFGLHLDMAPYTTRPPAKGPEAAVVIKKEKKDAGADGNGEAEKKEKGKDTNTNTNNTTTPKSASSASSSAKASGSGSGMGTSASASARKESEFMYDLDCVVVHQGEHAQNGHYFAFCRQDNKWFRFDDEIVSATTTEDVLRQEAYLLFYSLRSLEKI</sequence>
<feature type="compositionally biased region" description="Acidic residues" evidence="11">
    <location>
        <begin position="187"/>
        <end position="197"/>
    </location>
</feature>
<evidence type="ECO:0000256" key="1">
    <source>
        <dbReference type="ARBA" id="ARBA00000707"/>
    </source>
</evidence>
<comment type="catalytic activity">
    <reaction evidence="1">
        <text>Thiol-dependent hydrolysis of ester, thioester, amide, peptide and isopeptide bonds formed by the C-terminal Gly of ubiquitin (a 76-residue protein attached to proteins as an intracellular targeting signal).</text>
        <dbReference type="EC" id="3.4.19.12"/>
    </reaction>
</comment>
<keyword evidence="7" id="KW-0788">Thiol protease</keyword>
<dbReference type="AlphaFoldDB" id="A0A178ZH93"/>
<dbReference type="Proteomes" id="UP000078343">
    <property type="component" value="Unassembled WGS sequence"/>
</dbReference>
<keyword evidence="4" id="KW-0645">Protease</keyword>
<dbReference type="Gene3D" id="3.30.40.10">
    <property type="entry name" value="Zinc/RING finger domain, C3HC4 (zinc finger)"/>
    <property type="match status" value="1"/>
</dbReference>
<dbReference type="InterPro" id="IPR038765">
    <property type="entry name" value="Papain-like_cys_pep_sf"/>
</dbReference>
<evidence type="ECO:0000256" key="3">
    <source>
        <dbReference type="ARBA" id="ARBA00012759"/>
    </source>
</evidence>
<feature type="compositionally biased region" description="Basic and acidic residues" evidence="11">
    <location>
        <begin position="500"/>
        <end position="520"/>
    </location>
</feature>
<keyword evidence="9" id="KW-0804">Transcription</keyword>
<dbReference type="InterPro" id="IPR013083">
    <property type="entry name" value="Znf_RING/FYVE/PHD"/>
</dbReference>
<accession>A0A178ZH93</accession>
<keyword evidence="10" id="KW-0539">Nucleus</keyword>
<dbReference type="GeneID" id="30011811"/>
<dbReference type="GO" id="GO:0005634">
    <property type="term" value="C:nucleus"/>
    <property type="evidence" value="ECO:0007669"/>
    <property type="project" value="UniProtKB-SubCell"/>
</dbReference>
<dbReference type="EC" id="3.4.19.12" evidence="3"/>
<feature type="region of interest" description="Disordered" evidence="11">
    <location>
        <begin position="175"/>
        <end position="204"/>
    </location>
</feature>
<dbReference type="Gene3D" id="3.90.70.10">
    <property type="entry name" value="Cysteine proteinases"/>
    <property type="match status" value="1"/>
</dbReference>
<comment type="subcellular location">
    <subcellularLocation>
        <location evidence="2">Nucleus</location>
    </subcellularLocation>
</comment>
<feature type="domain" description="USP" evidence="12">
    <location>
        <begin position="136"/>
        <end position="623"/>
    </location>
</feature>
<feature type="region of interest" description="Disordered" evidence="11">
    <location>
        <begin position="500"/>
        <end position="555"/>
    </location>
</feature>
<evidence type="ECO:0000256" key="9">
    <source>
        <dbReference type="ARBA" id="ARBA00023163"/>
    </source>
</evidence>
<evidence type="ECO:0000256" key="10">
    <source>
        <dbReference type="ARBA" id="ARBA00023242"/>
    </source>
</evidence>
<feature type="region of interest" description="Disordered" evidence="11">
    <location>
        <begin position="338"/>
        <end position="389"/>
    </location>
</feature>
<evidence type="ECO:0000259" key="12">
    <source>
        <dbReference type="PROSITE" id="PS50235"/>
    </source>
</evidence>
<dbReference type="GO" id="GO:0004843">
    <property type="term" value="F:cysteine-type deubiquitinase activity"/>
    <property type="evidence" value="ECO:0007669"/>
    <property type="project" value="UniProtKB-EC"/>
</dbReference>
<evidence type="ECO:0000256" key="8">
    <source>
        <dbReference type="ARBA" id="ARBA00023015"/>
    </source>
</evidence>
<keyword evidence="6" id="KW-0378">Hydrolase</keyword>
<dbReference type="PROSITE" id="PS50235">
    <property type="entry name" value="USP_3"/>
    <property type="match status" value="1"/>
</dbReference>
<dbReference type="InterPro" id="IPR018200">
    <property type="entry name" value="USP_CS"/>
</dbReference>
<evidence type="ECO:0000313" key="13">
    <source>
        <dbReference type="EMBL" id="OAP58553.1"/>
    </source>
</evidence>
<dbReference type="InterPro" id="IPR028889">
    <property type="entry name" value="USP"/>
</dbReference>
<organism evidence="13 14">
    <name type="scientific">Fonsecaea erecta</name>
    <dbReference type="NCBI Taxonomy" id="1367422"/>
    <lineage>
        <taxon>Eukaryota</taxon>
        <taxon>Fungi</taxon>
        <taxon>Dikarya</taxon>
        <taxon>Ascomycota</taxon>
        <taxon>Pezizomycotina</taxon>
        <taxon>Eurotiomycetes</taxon>
        <taxon>Chaetothyriomycetidae</taxon>
        <taxon>Chaetothyriales</taxon>
        <taxon>Herpotrichiellaceae</taxon>
        <taxon>Fonsecaea</taxon>
    </lineage>
</organism>
<reference evidence="13 14" key="1">
    <citation type="submission" date="2016-04" db="EMBL/GenBank/DDBJ databases">
        <title>Draft genome of Fonsecaea erecta CBS 125763.</title>
        <authorList>
            <person name="Weiss V.A."/>
            <person name="Vicente V.A."/>
            <person name="Raittz R.T."/>
            <person name="Moreno L.F."/>
            <person name="De Souza E.M."/>
            <person name="Pedrosa F.O."/>
            <person name="Steffens M.B."/>
            <person name="Faoro H."/>
            <person name="Tadra-Sfeir M.Z."/>
            <person name="Najafzadeh M.J."/>
            <person name="Felipe M.S."/>
            <person name="Teixeira M."/>
            <person name="Sun J."/>
            <person name="Xi L."/>
            <person name="Gomes R."/>
            <person name="De Azevedo C.M."/>
            <person name="Salgado C.G."/>
            <person name="Da Silva M.B."/>
            <person name="Nascimento M.F."/>
            <person name="Queiroz-Telles F."/>
            <person name="Attili D.S."/>
            <person name="Gorbushina A."/>
        </authorList>
    </citation>
    <scope>NUCLEOTIDE SEQUENCE [LARGE SCALE GENOMIC DNA]</scope>
    <source>
        <strain evidence="13 14">CBS 125763</strain>
    </source>
</reference>
<evidence type="ECO:0000256" key="2">
    <source>
        <dbReference type="ARBA" id="ARBA00004123"/>
    </source>
</evidence>
<dbReference type="PANTHER" id="PTHR21646:SF33">
    <property type="entry name" value="UBIQUITIN CARBOXYL-TERMINAL HYDROLASE 22"/>
    <property type="match status" value="1"/>
</dbReference>
<evidence type="ECO:0000256" key="11">
    <source>
        <dbReference type="SAM" id="MobiDB-lite"/>
    </source>
</evidence>
<dbReference type="PANTHER" id="PTHR21646">
    <property type="entry name" value="UBIQUITIN CARBOXYL-TERMINAL HYDROLASE"/>
    <property type="match status" value="1"/>
</dbReference>
<evidence type="ECO:0000313" key="14">
    <source>
        <dbReference type="Proteomes" id="UP000078343"/>
    </source>
</evidence>
<name>A0A178ZH93_9EURO</name>
<dbReference type="GO" id="GO:0006508">
    <property type="term" value="P:proteolysis"/>
    <property type="evidence" value="ECO:0007669"/>
    <property type="project" value="UniProtKB-KW"/>
</dbReference>
<feature type="compositionally biased region" description="Low complexity" evidence="11">
    <location>
        <begin position="521"/>
        <end position="555"/>
    </location>
</feature>